<evidence type="ECO:0000256" key="2">
    <source>
        <dbReference type="ARBA" id="ARBA00013262"/>
    </source>
</evidence>
<reference evidence="7" key="1">
    <citation type="submission" date="2022-06" db="EMBL/GenBank/DDBJ databases">
        <authorList>
            <person name="Berger JAMES D."/>
            <person name="Berger JAMES D."/>
        </authorList>
    </citation>
    <scope>NUCLEOTIDE SEQUENCE [LARGE SCALE GENOMIC DNA]</scope>
</reference>
<dbReference type="PANTHER" id="PTHR12788:SF10">
    <property type="entry name" value="PROTEIN-TYROSINE SULFOTRANSFERASE"/>
    <property type="match status" value="1"/>
</dbReference>
<dbReference type="GO" id="GO:0005794">
    <property type="term" value="C:Golgi apparatus"/>
    <property type="evidence" value="ECO:0007669"/>
    <property type="project" value="TreeGrafter"/>
</dbReference>
<reference evidence="8" key="2">
    <citation type="submission" date="2023-11" db="UniProtKB">
        <authorList>
            <consortium name="WormBaseParasite"/>
        </authorList>
    </citation>
    <scope>IDENTIFICATION</scope>
</reference>
<evidence type="ECO:0000256" key="4">
    <source>
        <dbReference type="ARBA" id="ARBA00048460"/>
    </source>
</evidence>
<sequence>MFRSWNGRNIRKSILTFFMGLSSGTGLLRILMDIHPLVRCGPEPIVTREIIAYRLSKNRRRDMLLQSGISQDVLDDAVAGFIVSILKNMGPPAERLCHKDPGSYFYLKYLGDLFQNAKFIHIVRDGRAAIASTIARKINPQYRSNNITRALKYWEAFTSHIINDCEYIGRNRCLTIRYECLVLNPKDEISKLLKFLDLPWDDRLLQHEKYIHNISMLNKYEASSVQVVKPIHLESLTAWSRNGSVIPKEYISTMHMNSRLLKKLGYATNEIPPNYEDLCKVDSVL</sequence>
<comment type="catalytic activity">
    <reaction evidence="4 5">
        <text>L-tyrosyl-[protein] + 3'-phosphoadenylyl sulfate = O-sulfo-L-tyrosine-[protein] + adenosine 3',5'-bisphosphate + H(+)</text>
        <dbReference type="Rhea" id="RHEA:16801"/>
        <dbReference type="Rhea" id="RHEA-COMP:10136"/>
        <dbReference type="Rhea" id="RHEA-COMP:11688"/>
        <dbReference type="ChEBI" id="CHEBI:15378"/>
        <dbReference type="ChEBI" id="CHEBI:46858"/>
        <dbReference type="ChEBI" id="CHEBI:58339"/>
        <dbReference type="ChEBI" id="CHEBI:58343"/>
        <dbReference type="ChEBI" id="CHEBI:65286"/>
        <dbReference type="EC" id="2.8.2.20"/>
    </reaction>
</comment>
<dbReference type="EC" id="2.8.2.20" evidence="2 5"/>
<dbReference type="AlphaFoldDB" id="A0AA85K824"/>
<keyword evidence="6" id="KW-1133">Transmembrane helix</keyword>
<dbReference type="Gene3D" id="3.40.50.300">
    <property type="entry name" value="P-loop containing nucleotide triphosphate hydrolases"/>
    <property type="match status" value="1"/>
</dbReference>
<dbReference type="Pfam" id="PF13469">
    <property type="entry name" value="Sulfotransfer_3"/>
    <property type="match status" value="1"/>
</dbReference>
<dbReference type="InterPro" id="IPR026634">
    <property type="entry name" value="TPST-like"/>
</dbReference>
<evidence type="ECO:0000256" key="1">
    <source>
        <dbReference type="ARBA" id="ARBA00009988"/>
    </source>
</evidence>
<dbReference type="Proteomes" id="UP000050795">
    <property type="component" value="Unassembled WGS sequence"/>
</dbReference>
<dbReference type="PANTHER" id="PTHR12788">
    <property type="entry name" value="PROTEIN-TYROSINE SULFOTRANSFERASE 2"/>
    <property type="match status" value="1"/>
</dbReference>
<comment type="similarity">
    <text evidence="1 5">Belongs to the protein sulfotransferase family.</text>
</comment>
<dbReference type="GO" id="GO:0008476">
    <property type="term" value="F:protein-tyrosine sulfotransferase activity"/>
    <property type="evidence" value="ECO:0007669"/>
    <property type="project" value="UniProtKB-EC"/>
</dbReference>
<evidence type="ECO:0000313" key="7">
    <source>
        <dbReference type="Proteomes" id="UP000050795"/>
    </source>
</evidence>
<keyword evidence="7" id="KW-1185">Reference proteome</keyword>
<protein>
    <recommendedName>
        <fullName evidence="2 5">Protein-tyrosine sulfotransferase</fullName>
        <ecNumber evidence="2 5">2.8.2.20</ecNumber>
    </recommendedName>
</protein>
<evidence type="ECO:0000256" key="5">
    <source>
        <dbReference type="RuleBase" id="RU365018"/>
    </source>
</evidence>
<organism evidence="7 8">
    <name type="scientific">Trichobilharzia regenti</name>
    <name type="common">Nasal bird schistosome</name>
    <dbReference type="NCBI Taxonomy" id="157069"/>
    <lineage>
        <taxon>Eukaryota</taxon>
        <taxon>Metazoa</taxon>
        <taxon>Spiralia</taxon>
        <taxon>Lophotrochozoa</taxon>
        <taxon>Platyhelminthes</taxon>
        <taxon>Trematoda</taxon>
        <taxon>Digenea</taxon>
        <taxon>Strigeidida</taxon>
        <taxon>Schistosomatoidea</taxon>
        <taxon>Schistosomatidae</taxon>
        <taxon>Trichobilharzia</taxon>
    </lineage>
</organism>
<dbReference type="WBParaSite" id="TREG1_68660.1">
    <property type="protein sequence ID" value="TREG1_68660.1"/>
    <property type="gene ID" value="TREG1_68660"/>
</dbReference>
<name>A0AA85K824_TRIRE</name>
<proteinExistence type="inferred from homology"/>
<accession>A0AA85K824</accession>
<feature type="transmembrane region" description="Helical" evidence="6">
    <location>
        <begin position="12"/>
        <end position="32"/>
    </location>
</feature>
<dbReference type="InterPro" id="IPR027417">
    <property type="entry name" value="P-loop_NTPase"/>
</dbReference>
<keyword evidence="6" id="KW-0472">Membrane</keyword>
<keyword evidence="6" id="KW-0812">Transmembrane</keyword>
<keyword evidence="3 5" id="KW-0808">Transferase</keyword>
<dbReference type="SUPFAM" id="SSF52540">
    <property type="entry name" value="P-loop containing nucleoside triphosphate hydrolases"/>
    <property type="match status" value="1"/>
</dbReference>
<evidence type="ECO:0000313" key="8">
    <source>
        <dbReference type="WBParaSite" id="TREG1_68660.1"/>
    </source>
</evidence>
<comment type="function">
    <text evidence="5">Catalyzes the O-sulfation of tyrosine residues within acidic motifs of polypeptides, using 3'-phosphoadenylyl sulfate (PAPS) as cosubstrate.</text>
</comment>
<evidence type="ECO:0000256" key="3">
    <source>
        <dbReference type="ARBA" id="ARBA00022679"/>
    </source>
</evidence>
<evidence type="ECO:0000256" key="6">
    <source>
        <dbReference type="SAM" id="Phobius"/>
    </source>
</evidence>